<protein>
    <submittedName>
        <fullName evidence="2">Uncharacterized protein</fullName>
    </submittedName>
</protein>
<reference evidence="2 3" key="1">
    <citation type="journal article" date="2018" name="Nat. Genet.">
        <title>The Rosa genome provides new insights in the design of modern roses.</title>
        <authorList>
            <person name="Bendahmane M."/>
        </authorList>
    </citation>
    <scope>NUCLEOTIDE SEQUENCE [LARGE SCALE GENOMIC DNA]</scope>
    <source>
        <strain evidence="3">cv. Old Blush</strain>
    </source>
</reference>
<accession>A0A2P6PU29</accession>
<feature type="region of interest" description="Disordered" evidence="1">
    <location>
        <begin position="1"/>
        <end position="41"/>
    </location>
</feature>
<comment type="caution">
    <text evidence="2">The sequence shown here is derived from an EMBL/GenBank/DDBJ whole genome shotgun (WGS) entry which is preliminary data.</text>
</comment>
<keyword evidence="3" id="KW-1185">Reference proteome</keyword>
<organism evidence="2 3">
    <name type="scientific">Rosa chinensis</name>
    <name type="common">China rose</name>
    <dbReference type="NCBI Taxonomy" id="74649"/>
    <lineage>
        <taxon>Eukaryota</taxon>
        <taxon>Viridiplantae</taxon>
        <taxon>Streptophyta</taxon>
        <taxon>Embryophyta</taxon>
        <taxon>Tracheophyta</taxon>
        <taxon>Spermatophyta</taxon>
        <taxon>Magnoliopsida</taxon>
        <taxon>eudicotyledons</taxon>
        <taxon>Gunneridae</taxon>
        <taxon>Pentapetalae</taxon>
        <taxon>rosids</taxon>
        <taxon>fabids</taxon>
        <taxon>Rosales</taxon>
        <taxon>Rosaceae</taxon>
        <taxon>Rosoideae</taxon>
        <taxon>Rosoideae incertae sedis</taxon>
        <taxon>Rosa</taxon>
    </lineage>
</organism>
<evidence type="ECO:0000256" key="1">
    <source>
        <dbReference type="SAM" id="MobiDB-lite"/>
    </source>
</evidence>
<feature type="compositionally biased region" description="Polar residues" evidence="1">
    <location>
        <begin position="25"/>
        <end position="35"/>
    </location>
</feature>
<dbReference type="Proteomes" id="UP000238479">
    <property type="component" value="Chromosome 6"/>
</dbReference>
<sequence length="90" mass="9965">MAEAQESDQKVKKKKKRNTMEAEAQESSPQDSRGTTRGHKSLVVIPWRPQLGLSLSLASPTCHSSPATHNHHRSLGLQRSTPCLQRALLL</sequence>
<dbReference type="AlphaFoldDB" id="A0A2P6PU29"/>
<name>A0A2P6PU29_ROSCH</name>
<gene>
    <name evidence="2" type="ORF">RchiOBHm_Chr6g0283361</name>
</gene>
<proteinExistence type="predicted"/>
<evidence type="ECO:0000313" key="3">
    <source>
        <dbReference type="Proteomes" id="UP000238479"/>
    </source>
</evidence>
<dbReference type="Gramene" id="PRQ25406">
    <property type="protein sequence ID" value="PRQ25406"/>
    <property type="gene ID" value="RchiOBHm_Chr6g0283361"/>
</dbReference>
<evidence type="ECO:0000313" key="2">
    <source>
        <dbReference type="EMBL" id="PRQ25406.1"/>
    </source>
</evidence>
<dbReference type="EMBL" id="PDCK01000044">
    <property type="protein sequence ID" value="PRQ25406.1"/>
    <property type="molecule type" value="Genomic_DNA"/>
</dbReference>